<dbReference type="InterPro" id="IPR011701">
    <property type="entry name" value="MFS"/>
</dbReference>
<evidence type="ECO:0000256" key="4">
    <source>
        <dbReference type="ARBA" id="ARBA00022692"/>
    </source>
</evidence>
<evidence type="ECO:0000256" key="6">
    <source>
        <dbReference type="ARBA" id="ARBA00023136"/>
    </source>
</evidence>
<dbReference type="GO" id="GO:0005886">
    <property type="term" value="C:plasma membrane"/>
    <property type="evidence" value="ECO:0007669"/>
    <property type="project" value="UniProtKB-SubCell"/>
</dbReference>
<dbReference type="InterPro" id="IPR050171">
    <property type="entry name" value="MFS_Transporters"/>
</dbReference>
<dbReference type="PROSITE" id="PS00216">
    <property type="entry name" value="SUGAR_TRANSPORT_1"/>
    <property type="match status" value="1"/>
</dbReference>
<evidence type="ECO:0000313" key="10">
    <source>
        <dbReference type="EMBL" id="NUW38432.1"/>
    </source>
</evidence>
<dbReference type="InterPro" id="IPR005829">
    <property type="entry name" value="Sugar_transporter_CS"/>
</dbReference>
<dbReference type="InterPro" id="IPR036259">
    <property type="entry name" value="MFS_trans_sf"/>
</dbReference>
<organism evidence="10 11">
    <name type="scientific">Nonomuraea montanisoli</name>
    <dbReference type="NCBI Taxonomy" id="2741721"/>
    <lineage>
        <taxon>Bacteria</taxon>
        <taxon>Bacillati</taxon>
        <taxon>Actinomycetota</taxon>
        <taxon>Actinomycetes</taxon>
        <taxon>Streptosporangiales</taxon>
        <taxon>Streptosporangiaceae</taxon>
        <taxon>Nonomuraea</taxon>
    </lineage>
</organism>
<evidence type="ECO:0000313" key="11">
    <source>
        <dbReference type="Proteomes" id="UP000586042"/>
    </source>
</evidence>
<keyword evidence="2" id="KW-0813">Transport</keyword>
<dbReference type="PANTHER" id="PTHR23517:SF2">
    <property type="entry name" value="MULTIDRUG RESISTANCE PROTEIN MDTH"/>
    <property type="match status" value="1"/>
</dbReference>
<dbReference type="PROSITE" id="PS50850">
    <property type="entry name" value="MFS"/>
    <property type="match status" value="1"/>
</dbReference>
<proteinExistence type="predicted"/>
<feature type="transmembrane region" description="Helical" evidence="8">
    <location>
        <begin position="238"/>
        <end position="256"/>
    </location>
</feature>
<evidence type="ECO:0000256" key="7">
    <source>
        <dbReference type="SAM" id="MobiDB-lite"/>
    </source>
</evidence>
<feature type="transmembrane region" description="Helical" evidence="8">
    <location>
        <begin position="293"/>
        <end position="315"/>
    </location>
</feature>
<accession>A0A7Y6M8D6</accession>
<name>A0A7Y6M8D6_9ACTN</name>
<keyword evidence="6 8" id="KW-0472">Membrane</keyword>
<dbReference type="AlphaFoldDB" id="A0A7Y6M8D6"/>
<feature type="transmembrane region" description="Helical" evidence="8">
    <location>
        <begin position="358"/>
        <end position="381"/>
    </location>
</feature>
<protein>
    <submittedName>
        <fullName evidence="10">MFS transporter</fullName>
    </submittedName>
</protein>
<evidence type="ECO:0000256" key="2">
    <source>
        <dbReference type="ARBA" id="ARBA00022448"/>
    </source>
</evidence>
<feature type="transmembrane region" description="Helical" evidence="8">
    <location>
        <begin position="268"/>
        <end position="287"/>
    </location>
</feature>
<sequence length="443" mass="44670">MPRTVWLLVVARAVNRLGAFSISFLTVLVTTEFGAGAATAGIISAAFGLATIPSRLLGGLLADRLGRRRTVVLGLCGCAVTQLAVATAGSVAAVAVLAVLLGLVFELYEPPSQAMIADSAGPDDRTRAFSLFNAALAAGGMGAGLIAAAVGRWDLRWLFVIDALTCLACAAVVRLALPADPSGPRRAEAASSGRTTPWRDPALVAMLACGTLFATVCMGIMVALPLALPGHGLEAADAGLLFTVSAVTTVAGQPLLRLRSVAALPASAALAVGSVLMAAGLAGYAIARGLPLFLVATVVWSLGDLFMVGRAYAVVAGLAAPEARGRYLAVYGTSWGVAAVAAPLAGTQLLERVGAEGMWVAAACVCLVLAAAQLGVGPLLARRPPASPPGAQPASLPGAEPAPAGRRARGAGQRWLVSAAWWSTSWGPSGSACTVAARRRGRS</sequence>
<evidence type="ECO:0000256" key="8">
    <source>
        <dbReference type="SAM" id="Phobius"/>
    </source>
</evidence>
<keyword evidence="11" id="KW-1185">Reference proteome</keyword>
<feature type="compositionally biased region" description="Low complexity" evidence="7">
    <location>
        <begin position="392"/>
        <end position="405"/>
    </location>
</feature>
<dbReference type="Pfam" id="PF07690">
    <property type="entry name" value="MFS_1"/>
    <property type="match status" value="1"/>
</dbReference>
<keyword evidence="4 8" id="KW-0812">Transmembrane</keyword>
<dbReference type="GO" id="GO:0022857">
    <property type="term" value="F:transmembrane transporter activity"/>
    <property type="evidence" value="ECO:0007669"/>
    <property type="project" value="InterPro"/>
</dbReference>
<evidence type="ECO:0000256" key="1">
    <source>
        <dbReference type="ARBA" id="ARBA00004651"/>
    </source>
</evidence>
<dbReference type="SUPFAM" id="SSF103473">
    <property type="entry name" value="MFS general substrate transporter"/>
    <property type="match status" value="1"/>
</dbReference>
<evidence type="ECO:0000256" key="5">
    <source>
        <dbReference type="ARBA" id="ARBA00022989"/>
    </source>
</evidence>
<dbReference type="Gene3D" id="1.20.1250.20">
    <property type="entry name" value="MFS general substrate transporter like domains"/>
    <property type="match status" value="1"/>
</dbReference>
<evidence type="ECO:0000259" key="9">
    <source>
        <dbReference type="PROSITE" id="PS50850"/>
    </source>
</evidence>
<feature type="region of interest" description="Disordered" evidence="7">
    <location>
        <begin position="424"/>
        <end position="443"/>
    </location>
</feature>
<feature type="region of interest" description="Disordered" evidence="7">
    <location>
        <begin position="385"/>
        <end position="411"/>
    </location>
</feature>
<comment type="caution">
    <text evidence="10">The sequence shown here is derived from an EMBL/GenBank/DDBJ whole genome shotgun (WGS) entry which is preliminary data.</text>
</comment>
<dbReference type="Proteomes" id="UP000586042">
    <property type="component" value="Unassembled WGS sequence"/>
</dbReference>
<feature type="domain" description="Major facilitator superfamily (MFS) profile" evidence="9">
    <location>
        <begin position="4"/>
        <end position="381"/>
    </location>
</feature>
<dbReference type="EMBL" id="JABWGN010000034">
    <property type="protein sequence ID" value="NUW38432.1"/>
    <property type="molecule type" value="Genomic_DNA"/>
</dbReference>
<keyword evidence="5 8" id="KW-1133">Transmembrane helix</keyword>
<feature type="transmembrane region" description="Helical" evidence="8">
    <location>
        <begin position="327"/>
        <end position="346"/>
    </location>
</feature>
<dbReference type="InterPro" id="IPR020846">
    <property type="entry name" value="MFS_dom"/>
</dbReference>
<feature type="transmembrane region" description="Helical" evidence="8">
    <location>
        <begin position="35"/>
        <end position="57"/>
    </location>
</feature>
<gene>
    <name evidence="10" type="ORF">HTZ77_44615</name>
</gene>
<feature type="transmembrane region" description="Helical" evidence="8">
    <location>
        <begin position="129"/>
        <end position="151"/>
    </location>
</feature>
<evidence type="ECO:0000256" key="3">
    <source>
        <dbReference type="ARBA" id="ARBA00022475"/>
    </source>
</evidence>
<dbReference type="PANTHER" id="PTHR23517">
    <property type="entry name" value="RESISTANCE PROTEIN MDTM, PUTATIVE-RELATED-RELATED"/>
    <property type="match status" value="1"/>
</dbReference>
<reference evidence="10 11" key="1">
    <citation type="submission" date="2020-06" db="EMBL/GenBank/DDBJ databases">
        <title>Nonomuraea sp. SMC257, a novel actinomycete isolated from soil.</title>
        <authorList>
            <person name="Chanama M."/>
        </authorList>
    </citation>
    <scope>NUCLEOTIDE SEQUENCE [LARGE SCALE GENOMIC DNA]</scope>
    <source>
        <strain evidence="10 11">SMC257</strain>
    </source>
</reference>
<keyword evidence="3" id="KW-1003">Cell membrane</keyword>
<feature type="transmembrane region" description="Helical" evidence="8">
    <location>
        <begin position="202"/>
        <end position="226"/>
    </location>
</feature>
<comment type="subcellular location">
    <subcellularLocation>
        <location evidence="1">Cell membrane</location>
        <topology evidence="1">Multi-pass membrane protein</topology>
    </subcellularLocation>
</comment>
<feature type="transmembrane region" description="Helical" evidence="8">
    <location>
        <begin position="91"/>
        <end position="108"/>
    </location>
</feature>